<evidence type="ECO:0000313" key="3">
    <source>
        <dbReference type="Proteomes" id="UP000317982"/>
    </source>
</evidence>
<protein>
    <submittedName>
        <fullName evidence="2">Uncharacterized protein</fullName>
    </submittedName>
</protein>
<name>A0A545AZW3_9ACTN</name>
<feature type="transmembrane region" description="Helical" evidence="1">
    <location>
        <begin position="89"/>
        <end position="111"/>
    </location>
</feature>
<dbReference type="OrthoDB" id="3405898at2"/>
<dbReference type="InParanoid" id="A0A545AZW3"/>
<dbReference type="EMBL" id="VIRS01000001">
    <property type="protein sequence ID" value="TQS46862.1"/>
    <property type="molecule type" value="Genomic_DNA"/>
</dbReference>
<proteinExistence type="predicted"/>
<reference evidence="2 3" key="1">
    <citation type="submission" date="2019-07" db="EMBL/GenBank/DDBJ databases">
        <title>Cryptosporangium phraense sp. nov., isolated from plant litter.</title>
        <authorList>
            <person name="Suriyachadkun C."/>
        </authorList>
    </citation>
    <scope>NUCLEOTIDE SEQUENCE [LARGE SCALE GENOMIC DNA]</scope>
    <source>
        <strain evidence="2 3">A-T 5661</strain>
    </source>
</reference>
<sequence>MTIDPVTRRSRRTALVFGALGAGSVAALWAVSRRRPASLAIGLRRGKPAFVAPSTPVLRGSLVVTSAPFAALLATSPFFAALFDGTTRVLFHAATASVAIVGLGLHIWTLYRAAPLRITPDAIIAPLRRRIPWDALAPDGPSSRSARGTTVWLLVRTAAPDGRPDVRVATTRYSIPPCSRDLRDVYVDPALPGAALRYYRDHSGARPSIGPPDGFQRLLTALAQDVPRVAATLLHGR</sequence>
<evidence type="ECO:0000313" key="2">
    <source>
        <dbReference type="EMBL" id="TQS46862.1"/>
    </source>
</evidence>
<dbReference type="AlphaFoldDB" id="A0A545AZW3"/>
<accession>A0A545AZW3</accession>
<dbReference type="PROSITE" id="PS51318">
    <property type="entry name" value="TAT"/>
    <property type="match status" value="1"/>
</dbReference>
<dbReference type="InterPro" id="IPR006311">
    <property type="entry name" value="TAT_signal"/>
</dbReference>
<keyword evidence="1" id="KW-0472">Membrane</keyword>
<feature type="transmembrane region" description="Helical" evidence="1">
    <location>
        <begin position="12"/>
        <end position="31"/>
    </location>
</feature>
<comment type="caution">
    <text evidence="2">The sequence shown here is derived from an EMBL/GenBank/DDBJ whole genome shotgun (WGS) entry which is preliminary data.</text>
</comment>
<keyword evidence="1" id="KW-1133">Transmembrane helix</keyword>
<gene>
    <name evidence="2" type="ORF">FL583_00865</name>
</gene>
<evidence type="ECO:0000256" key="1">
    <source>
        <dbReference type="SAM" id="Phobius"/>
    </source>
</evidence>
<organism evidence="2 3">
    <name type="scientific">Cryptosporangium phraense</name>
    <dbReference type="NCBI Taxonomy" id="2593070"/>
    <lineage>
        <taxon>Bacteria</taxon>
        <taxon>Bacillati</taxon>
        <taxon>Actinomycetota</taxon>
        <taxon>Actinomycetes</taxon>
        <taxon>Cryptosporangiales</taxon>
        <taxon>Cryptosporangiaceae</taxon>
        <taxon>Cryptosporangium</taxon>
    </lineage>
</organism>
<dbReference type="Proteomes" id="UP000317982">
    <property type="component" value="Unassembled WGS sequence"/>
</dbReference>
<keyword evidence="3" id="KW-1185">Reference proteome</keyword>
<dbReference type="RefSeq" id="WP_142702480.1">
    <property type="nucleotide sequence ID" value="NZ_VIRS01000001.1"/>
</dbReference>
<keyword evidence="1" id="KW-0812">Transmembrane</keyword>
<feature type="transmembrane region" description="Helical" evidence="1">
    <location>
        <begin position="62"/>
        <end position="83"/>
    </location>
</feature>